<comment type="caution">
    <text evidence="1">The sequence shown here is derived from an EMBL/GenBank/DDBJ whole genome shotgun (WGS) entry which is preliminary data.</text>
</comment>
<dbReference type="InterPro" id="IPR036736">
    <property type="entry name" value="ACP-like_sf"/>
</dbReference>
<dbReference type="Gene3D" id="1.10.1200.10">
    <property type="entry name" value="ACP-like"/>
    <property type="match status" value="1"/>
</dbReference>
<dbReference type="PROSITE" id="PS00012">
    <property type="entry name" value="PHOSPHOPANTETHEINE"/>
    <property type="match status" value="1"/>
</dbReference>
<proteinExistence type="predicted"/>
<evidence type="ECO:0000313" key="2">
    <source>
        <dbReference type="Proteomes" id="UP000477951"/>
    </source>
</evidence>
<dbReference type="SUPFAM" id="SSF47336">
    <property type="entry name" value="ACP-like"/>
    <property type="match status" value="1"/>
</dbReference>
<dbReference type="InterPro" id="IPR006162">
    <property type="entry name" value="Ppantetheine_attach_site"/>
</dbReference>
<sequence>MDDITQRVESLVIDASNGAVDLEGLREAKGVLSDAGLDSIGIVGLIEGIESEFVIVIDPNADSSFLMCVDTIVAFVRSQSVMEAVR</sequence>
<gene>
    <name evidence="1" type="ORF">GOZ90_24505</name>
</gene>
<organism evidence="1 2">
    <name type="scientific">Agrobacterium vitis</name>
    <name type="common">Rhizobium vitis</name>
    <dbReference type="NCBI Taxonomy" id="373"/>
    <lineage>
        <taxon>Bacteria</taxon>
        <taxon>Pseudomonadati</taxon>
        <taxon>Pseudomonadota</taxon>
        <taxon>Alphaproteobacteria</taxon>
        <taxon>Hyphomicrobiales</taxon>
        <taxon>Rhizobiaceae</taxon>
        <taxon>Rhizobium/Agrobacterium group</taxon>
        <taxon>Agrobacterium</taxon>
    </lineage>
</organism>
<dbReference type="AlphaFoldDB" id="A0A6L6VQS7"/>
<dbReference type="RefSeq" id="WP_156538763.1">
    <property type="nucleotide sequence ID" value="NZ_WPHN01000028.1"/>
</dbReference>
<evidence type="ECO:0000313" key="1">
    <source>
        <dbReference type="EMBL" id="MUZ75832.1"/>
    </source>
</evidence>
<dbReference type="Proteomes" id="UP000477951">
    <property type="component" value="Unassembled WGS sequence"/>
</dbReference>
<dbReference type="EMBL" id="WPHR01000038">
    <property type="protein sequence ID" value="MUZ75832.1"/>
    <property type="molecule type" value="Genomic_DNA"/>
</dbReference>
<reference evidence="1 2" key="1">
    <citation type="submission" date="2019-12" db="EMBL/GenBank/DDBJ databases">
        <title>Whole-genome sequencing of Allorhizobium vitis.</title>
        <authorList>
            <person name="Gan H.M."/>
            <person name="Szegedi E."/>
            <person name="Burr T."/>
            <person name="Savka M.A."/>
        </authorList>
    </citation>
    <scope>NUCLEOTIDE SEQUENCE [LARGE SCALE GENOMIC DNA]</scope>
    <source>
        <strain evidence="1 2">CG516</strain>
    </source>
</reference>
<accession>A0A6L6VQS7</accession>
<protein>
    <submittedName>
        <fullName evidence="1">Uncharacterized protein</fullName>
    </submittedName>
</protein>
<name>A0A6L6VQS7_AGRVI</name>